<name>A0A0N4THX1_BRUPA</name>
<evidence type="ECO:0000313" key="2">
    <source>
        <dbReference type="EMBL" id="VDN88959.1"/>
    </source>
</evidence>
<evidence type="ECO:0000256" key="1">
    <source>
        <dbReference type="SAM" id="MobiDB-lite"/>
    </source>
</evidence>
<gene>
    <name evidence="2" type="ORF">BPAG_LOCUS7773</name>
</gene>
<evidence type="ECO:0000313" key="4">
    <source>
        <dbReference type="WBParaSite" id="BPAG_0000781001-mRNA-1"/>
    </source>
</evidence>
<feature type="region of interest" description="Disordered" evidence="1">
    <location>
        <begin position="1"/>
        <end position="25"/>
    </location>
</feature>
<keyword evidence="3" id="KW-1185">Reference proteome</keyword>
<dbReference type="EMBL" id="UZAD01009441">
    <property type="protein sequence ID" value="VDN88959.1"/>
    <property type="molecule type" value="Genomic_DNA"/>
</dbReference>
<dbReference type="Proteomes" id="UP000278627">
    <property type="component" value="Unassembled WGS sequence"/>
</dbReference>
<reference evidence="2 3" key="2">
    <citation type="submission" date="2018-11" db="EMBL/GenBank/DDBJ databases">
        <authorList>
            <consortium name="Pathogen Informatics"/>
        </authorList>
    </citation>
    <scope>NUCLEOTIDE SEQUENCE [LARGE SCALE GENOMIC DNA]</scope>
</reference>
<proteinExistence type="predicted"/>
<dbReference type="WBParaSite" id="BPAG_0000781001-mRNA-1">
    <property type="protein sequence ID" value="BPAG_0000781001-mRNA-1"/>
    <property type="gene ID" value="BPAG_0000781001"/>
</dbReference>
<sequence>EAQRNSNTEIATERRSVDGPVQTEEEVKTDIIEEDGLGYCVKGECDKVYKTAINDEKSKMEYLFVIGKWISKLIGIARYILPSSLSNIDDAGIVCVIKPTLYLK</sequence>
<feature type="compositionally biased region" description="Polar residues" evidence="1">
    <location>
        <begin position="1"/>
        <end position="10"/>
    </location>
</feature>
<dbReference type="STRING" id="6280.A0A0N4THX1"/>
<accession>A0A0N4THX1</accession>
<reference evidence="4" key="1">
    <citation type="submission" date="2017-02" db="UniProtKB">
        <authorList>
            <consortium name="WormBaseParasite"/>
        </authorList>
    </citation>
    <scope>IDENTIFICATION</scope>
</reference>
<organism evidence="4">
    <name type="scientific">Brugia pahangi</name>
    <name type="common">Filarial nematode worm</name>
    <dbReference type="NCBI Taxonomy" id="6280"/>
    <lineage>
        <taxon>Eukaryota</taxon>
        <taxon>Metazoa</taxon>
        <taxon>Ecdysozoa</taxon>
        <taxon>Nematoda</taxon>
        <taxon>Chromadorea</taxon>
        <taxon>Rhabditida</taxon>
        <taxon>Spirurina</taxon>
        <taxon>Spiruromorpha</taxon>
        <taxon>Filarioidea</taxon>
        <taxon>Onchocercidae</taxon>
        <taxon>Brugia</taxon>
    </lineage>
</organism>
<dbReference type="AlphaFoldDB" id="A0A0N4THX1"/>
<protein>
    <submittedName>
        <fullName evidence="4">Reverse transcriptase domain-containing protein</fullName>
    </submittedName>
</protein>
<evidence type="ECO:0000313" key="3">
    <source>
        <dbReference type="Proteomes" id="UP000278627"/>
    </source>
</evidence>